<name>A0A1D9MLT7_9ACTO</name>
<protein>
    <recommendedName>
        <fullName evidence="3">Protoporphyrinogen oxidase</fullName>
    </recommendedName>
</protein>
<organism evidence="1 2">
    <name type="scientific">Boudabousia tangfeifanii</name>
    <dbReference type="NCBI Taxonomy" id="1912795"/>
    <lineage>
        <taxon>Bacteria</taxon>
        <taxon>Bacillati</taxon>
        <taxon>Actinomycetota</taxon>
        <taxon>Actinomycetes</taxon>
        <taxon>Actinomycetales</taxon>
        <taxon>Actinomycetaceae</taxon>
        <taxon>Boudabousia</taxon>
    </lineage>
</organism>
<accession>A0A1D9MLT7</accession>
<dbReference type="RefSeq" id="WP_071164804.1">
    <property type="nucleotide sequence ID" value="NZ_CP017812.1"/>
</dbReference>
<evidence type="ECO:0000313" key="1">
    <source>
        <dbReference type="EMBL" id="AOZ73341.1"/>
    </source>
</evidence>
<proteinExistence type="predicted"/>
<dbReference type="STRING" id="1912795.BK816_08710"/>
<sequence>MARKLGLLLAAGVGYVLGSKAGRERYEQIKNVAGNIRQHPVVSKPLDKAAQNVSEAVRRQGEAITDSMAEAVKSRLFGVSPNQQPTNKAEYIDVEIEEVVEADGTTKTPKANKRTWW</sequence>
<reference evidence="1 2" key="1">
    <citation type="submission" date="2016-10" db="EMBL/GenBank/DDBJ databases">
        <title>Actinomyces aegypiusis sp. nov., isolated from the Aegypius monachus in Qinghai Tibet Plateau China.</title>
        <authorList>
            <person name="Wang Y."/>
        </authorList>
    </citation>
    <scope>NUCLEOTIDE SEQUENCE [LARGE SCALE GENOMIC DNA]</scope>
    <source>
        <strain evidence="1 2">VUL4_3</strain>
    </source>
</reference>
<gene>
    <name evidence="1" type="ORF">BK816_08710</name>
</gene>
<keyword evidence="2" id="KW-1185">Reference proteome</keyword>
<dbReference type="KEGG" id="avu:BK816_08710"/>
<dbReference type="OrthoDB" id="5125216at2"/>
<dbReference type="AlphaFoldDB" id="A0A1D9MLT7"/>
<evidence type="ECO:0008006" key="3">
    <source>
        <dbReference type="Google" id="ProtNLM"/>
    </source>
</evidence>
<dbReference type="Proteomes" id="UP000176288">
    <property type="component" value="Chromosome"/>
</dbReference>
<evidence type="ECO:0000313" key="2">
    <source>
        <dbReference type="Proteomes" id="UP000176288"/>
    </source>
</evidence>
<dbReference type="EMBL" id="CP017812">
    <property type="protein sequence ID" value="AOZ73341.1"/>
    <property type="molecule type" value="Genomic_DNA"/>
</dbReference>